<evidence type="ECO:0000259" key="1">
    <source>
        <dbReference type="Pfam" id="PF08348"/>
    </source>
</evidence>
<comment type="caution">
    <text evidence="3">The sequence shown here is derived from an EMBL/GenBank/DDBJ whole genome shotgun (WGS) entry which is preliminary data.</text>
</comment>
<dbReference type="PANTHER" id="PTHR35568">
    <property type="entry name" value="TRANSCRIPTIONAL REGULATOR DAUR"/>
    <property type="match status" value="1"/>
</dbReference>
<evidence type="ECO:0000313" key="3">
    <source>
        <dbReference type="EMBL" id="GAY77429.1"/>
    </source>
</evidence>
<dbReference type="InterPro" id="IPR013559">
    <property type="entry name" value="YheO"/>
</dbReference>
<dbReference type="RefSeq" id="WP_262392993.1">
    <property type="nucleotide sequence ID" value="NZ_BEXB01000026.1"/>
</dbReference>
<name>A0A4Y1ZEJ8_9BACL</name>
<dbReference type="InterPro" id="IPR039446">
    <property type="entry name" value="DauR-like"/>
</dbReference>
<evidence type="ECO:0000313" key="4">
    <source>
        <dbReference type="Proteomes" id="UP000319716"/>
    </source>
</evidence>
<dbReference type="PANTHER" id="PTHR35568:SF1">
    <property type="entry name" value="TRANSCRIPTIONAL REGULATOR DAUR"/>
    <property type="match status" value="1"/>
</dbReference>
<feature type="domain" description="Transcriptional regulator DauR-like HTH" evidence="2">
    <location>
        <begin position="186"/>
        <end position="245"/>
    </location>
</feature>
<dbReference type="Proteomes" id="UP000319716">
    <property type="component" value="Unassembled WGS sequence"/>
</dbReference>
<organism evidence="3 4">
    <name type="scientific">Sporolactobacillus inulinus</name>
    <dbReference type="NCBI Taxonomy" id="2078"/>
    <lineage>
        <taxon>Bacteria</taxon>
        <taxon>Bacillati</taxon>
        <taxon>Bacillota</taxon>
        <taxon>Bacilli</taxon>
        <taxon>Bacillales</taxon>
        <taxon>Sporolactobacillaceae</taxon>
        <taxon>Sporolactobacillus</taxon>
    </lineage>
</organism>
<protein>
    <submittedName>
        <fullName evidence="3">YheO-like PAS domain</fullName>
    </submittedName>
</protein>
<dbReference type="Pfam" id="PF13309">
    <property type="entry name" value="HTH_22"/>
    <property type="match status" value="1"/>
</dbReference>
<accession>A0A4Y1ZEJ8</accession>
<reference evidence="3 4" key="1">
    <citation type="submission" date="2017-11" db="EMBL/GenBank/DDBJ databases">
        <title>Draft Genome Sequence of Sporolactobacillus inulinus NBRC 111894 Isolated from Koso, a Japanese Sugar-Vegetable Fermented Beverage.</title>
        <authorList>
            <person name="Chiou T.Y."/>
            <person name="Oshima K."/>
            <person name="Suda W."/>
            <person name="Hattori M."/>
            <person name="Takahashi T."/>
        </authorList>
    </citation>
    <scope>NUCLEOTIDE SEQUENCE [LARGE SCALE GENOMIC DNA]</scope>
    <source>
        <strain evidence="3 4">NBRC111894</strain>
    </source>
</reference>
<dbReference type="Pfam" id="PF08348">
    <property type="entry name" value="PAS_6"/>
    <property type="match status" value="1"/>
</dbReference>
<evidence type="ECO:0000259" key="2">
    <source>
        <dbReference type="Pfam" id="PF13309"/>
    </source>
</evidence>
<proteinExistence type="predicted"/>
<feature type="domain" description="YheO-like" evidence="1">
    <location>
        <begin position="39"/>
        <end position="150"/>
    </location>
</feature>
<sequence length="254" mass="28616">MKQQGAVENKCESFIITIIIYYIFFVLRSKGGDFINAELDCYRALVGFLSEVLGDDTEIILHDVTDLEHSVVAISKTNLSGRKLGAPVTNLMLKMLKEGRSKNKSYITNYEGVAKDGTVLRSSTFFIRNTQDDIIGMLCINSDYRKMERVIAYLSQFVGVQRPIEKKKEKPPAVEHLSPSIEDLAKESIKEIVGGVNIPPERMSQEERIEIIEKLNENGIFLLKGIVSIVAQELCTSEASIYRYLSKVKKVQES</sequence>
<dbReference type="InterPro" id="IPR039445">
    <property type="entry name" value="DauR-like_HTH"/>
</dbReference>
<dbReference type="EMBL" id="BEXB01000026">
    <property type="protein sequence ID" value="GAY77429.1"/>
    <property type="molecule type" value="Genomic_DNA"/>
</dbReference>
<gene>
    <name evidence="3" type="ORF">NBRC111894_2983</name>
</gene>
<dbReference type="AlphaFoldDB" id="A0A4Y1ZEJ8"/>